<evidence type="ECO:0000256" key="11">
    <source>
        <dbReference type="SAM" id="MobiDB-lite"/>
    </source>
</evidence>
<feature type="region of interest" description="Disordered" evidence="11">
    <location>
        <begin position="1"/>
        <end position="27"/>
    </location>
</feature>
<dbReference type="HOGENOM" id="CLU_117291_4_0_1"/>
<dbReference type="InterPro" id="IPR013087">
    <property type="entry name" value="Znf_C2H2_type"/>
</dbReference>
<keyword evidence="3" id="KW-0963">Cytoplasm</keyword>
<dbReference type="PANTHER" id="PTHR46095:SF1">
    <property type="entry name" value="ZINC FINGER PROTEIN 593"/>
    <property type="match status" value="1"/>
</dbReference>
<dbReference type="GO" id="GO:0008270">
    <property type="term" value="F:zinc ion binding"/>
    <property type="evidence" value="ECO:0007669"/>
    <property type="project" value="UniProtKB-KW"/>
</dbReference>
<evidence type="ECO:0000256" key="6">
    <source>
        <dbReference type="ARBA" id="ARBA00022771"/>
    </source>
</evidence>
<reference evidence="13 14" key="1">
    <citation type="submission" date="2011-08" db="EMBL/GenBank/DDBJ databases">
        <authorList>
            <person name="Liu Z.J."/>
            <person name="Shi F.L."/>
            <person name="Lu J.Q."/>
            <person name="Li M."/>
            <person name="Wang Z.L."/>
        </authorList>
    </citation>
    <scope>NUCLEOTIDE SEQUENCE [LARGE SCALE GENOMIC DNA]</scope>
    <source>
        <strain evidence="13 14">USNM 41457</strain>
    </source>
</reference>
<dbReference type="SMART" id="SM00451">
    <property type="entry name" value="ZnF_U1"/>
    <property type="match status" value="1"/>
</dbReference>
<dbReference type="Pfam" id="PF12171">
    <property type="entry name" value="zf-C2H2_jaz"/>
    <property type="match status" value="1"/>
</dbReference>
<name>J9D6V1_EDHAE</name>
<evidence type="ECO:0000256" key="4">
    <source>
        <dbReference type="ARBA" id="ARBA00022517"/>
    </source>
</evidence>
<evidence type="ECO:0000256" key="5">
    <source>
        <dbReference type="ARBA" id="ARBA00022723"/>
    </source>
</evidence>
<protein>
    <recommendedName>
        <fullName evidence="12">C2H2-type domain-containing protein</fullName>
    </recommendedName>
</protein>
<feature type="compositionally biased region" description="Basic residues" evidence="11">
    <location>
        <begin position="1"/>
        <end position="24"/>
    </location>
</feature>
<dbReference type="PROSITE" id="PS50157">
    <property type="entry name" value="ZINC_FINGER_C2H2_2"/>
    <property type="match status" value="1"/>
</dbReference>
<sequence>MARKKNNHVRKPKYGKRNVKHANKKYGPTPIDIIKTNLDLESTEVNRDIDISNDEFFCVECDRPFIDINSLSAHQKTKSHKKRIKELKEVPYSIKESEKMAGLL</sequence>
<dbReference type="GO" id="GO:0003676">
    <property type="term" value="F:nucleic acid binding"/>
    <property type="evidence" value="ECO:0007669"/>
    <property type="project" value="InterPro"/>
</dbReference>
<feature type="domain" description="C2H2-type" evidence="12">
    <location>
        <begin position="56"/>
        <end position="83"/>
    </location>
</feature>
<comment type="caution">
    <text evidence="13">The sequence shown here is derived from an EMBL/GenBank/DDBJ whole genome shotgun (WGS) entry which is preliminary data.</text>
</comment>
<dbReference type="InterPro" id="IPR036236">
    <property type="entry name" value="Znf_C2H2_sf"/>
</dbReference>
<dbReference type="GO" id="GO:0005737">
    <property type="term" value="C:cytoplasm"/>
    <property type="evidence" value="ECO:0007669"/>
    <property type="project" value="UniProtKB-SubCell"/>
</dbReference>
<dbReference type="InterPro" id="IPR003604">
    <property type="entry name" value="Matrin/U1-like-C_Znf_C2H2"/>
</dbReference>
<comment type="subcellular location">
    <subcellularLocation>
        <location evidence="2">Cytoplasm</location>
    </subcellularLocation>
    <subcellularLocation>
        <location evidence="1">Nucleus</location>
    </subcellularLocation>
</comment>
<keyword evidence="4" id="KW-0690">Ribosome biogenesis</keyword>
<dbReference type="InterPro" id="IPR022755">
    <property type="entry name" value="Znf_C2H2_jaz"/>
</dbReference>
<evidence type="ECO:0000256" key="9">
    <source>
        <dbReference type="ARBA" id="ARBA00038064"/>
    </source>
</evidence>
<dbReference type="Proteomes" id="UP000003163">
    <property type="component" value="Unassembled WGS sequence"/>
</dbReference>
<evidence type="ECO:0000256" key="2">
    <source>
        <dbReference type="ARBA" id="ARBA00004496"/>
    </source>
</evidence>
<evidence type="ECO:0000259" key="12">
    <source>
        <dbReference type="PROSITE" id="PS50157"/>
    </source>
</evidence>
<keyword evidence="6 10" id="KW-0863">Zinc-finger</keyword>
<keyword evidence="5" id="KW-0479">Metal-binding</keyword>
<dbReference type="PROSITE" id="PS00028">
    <property type="entry name" value="ZINC_FINGER_C2H2_1"/>
    <property type="match status" value="1"/>
</dbReference>
<dbReference type="AlphaFoldDB" id="J9D6V1"/>
<dbReference type="InterPro" id="IPR051879">
    <property type="entry name" value="C2H2-ZF_Maturation_Protein"/>
</dbReference>
<dbReference type="STRING" id="1003232.J9D6V1"/>
<keyword evidence="14" id="KW-1185">Reference proteome</keyword>
<dbReference type="GO" id="GO:0005634">
    <property type="term" value="C:nucleus"/>
    <property type="evidence" value="ECO:0007669"/>
    <property type="project" value="UniProtKB-SubCell"/>
</dbReference>
<keyword evidence="8" id="KW-0539">Nucleus</keyword>
<dbReference type="EMBL" id="AFBI03000002">
    <property type="protein sequence ID" value="EJW03249.1"/>
    <property type="molecule type" value="Genomic_DNA"/>
</dbReference>
<dbReference type="GO" id="GO:0042254">
    <property type="term" value="P:ribosome biogenesis"/>
    <property type="evidence" value="ECO:0007669"/>
    <property type="project" value="UniProtKB-KW"/>
</dbReference>
<dbReference type="FunCoup" id="J9D6V1">
    <property type="interactions" value="82"/>
</dbReference>
<comment type="similarity">
    <text evidence="9">Belongs to the ZNF593/BUD20 C2H2-type zinc-finger protein family.</text>
</comment>
<keyword evidence="7" id="KW-0862">Zinc</keyword>
<dbReference type="Gene3D" id="3.30.160.60">
    <property type="entry name" value="Classic Zinc Finger"/>
    <property type="match status" value="1"/>
</dbReference>
<dbReference type="PANTHER" id="PTHR46095">
    <property type="entry name" value="ZINC FINGER PROTEIN 593"/>
    <property type="match status" value="1"/>
</dbReference>
<evidence type="ECO:0000256" key="7">
    <source>
        <dbReference type="ARBA" id="ARBA00022833"/>
    </source>
</evidence>
<evidence type="ECO:0000256" key="10">
    <source>
        <dbReference type="PROSITE-ProRule" id="PRU00042"/>
    </source>
</evidence>
<dbReference type="InParanoid" id="J9D6V1"/>
<evidence type="ECO:0000256" key="8">
    <source>
        <dbReference type="ARBA" id="ARBA00023242"/>
    </source>
</evidence>
<gene>
    <name evidence="13" type="ORF">EDEG_00229</name>
</gene>
<dbReference type="OrthoDB" id="24683at2759"/>
<reference evidence="14" key="2">
    <citation type="submission" date="2015-07" db="EMBL/GenBank/DDBJ databases">
        <title>Contrasting host-pathogen interactions and genome evolution in two generalist and specialist microsporidian pathogens of mosquitoes.</title>
        <authorList>
            <consortium name="The Broad Institute Genomics Platform"/>
            <consortium name="The Broad Institute Genome Sequencing Center for Infectious Disease"/>
            <person name="Cuomo C.A."/>
            <person name="Sanscrainte N.D."/>
            <person name="Goldberg J.M."/>
            <person name="Heiman D."/>
            <person name="Young S."/>
            <person name="Zeng Q."/>
            <person name="Becnel J.J."/>
            <person name="Birren B.W."/>
        </authorList>
    </citation>
    <scope>NUCLEOTIDE SEQUENCE [LARGE SCALE GENOMIC DNA]</scope>
    <source>
        <strain evidence="14">USNM 41457</strain>
    </source>
</reference>
<evidence type="ECO:0000256" key="1">
    <source>
        <dbReference type="ARBA" id="ARBA00004123"/>
    </source>
</evidence>
<dbReference type="VEuPathDB" id="MicrosporidiaDB:EDEG_00229"/>
<evidence type="ECO:0000313" key="13">
    <source>
        <dbReference type="EMBL" id="EJW03249.1"/>
    </source>
</evidence>
<evidence type="ECO:0000256" key="3">
    <source>
        <dbReference type="ARBA" id="ARBA00022490"/>
    </source>
</evidence>
<organism evidence="13 14">
    <name type="scientific">Edhazardia aedis (strain USNM 41457)</name>
    <name type="common">Microsporidian parasite</name>
    <dbReference type="NCBI Taxonomy" id="1003232"/>
    <lineage>
        <taxon>Eukaryota</taxon>
        <taxon>Fungi</taxon>
        <taxon>Fungi incertae sedis</taxon>
        <taxon>Microsporidia</taxon>
        <taxon>Edhazardia</taxon>
    </lineage>
</organism>
<accession>J9D6V1</accession>
<dbReference type="SUPFAM" id="SSF57667">
    <property type="entry name" value="beta-beta-alpha zinc fingers"/>
    <property type="match status" value="1"/>
</dbReference>
<proteinExistence type="inferred from homology"/>
<evidence type="ECO:0000313" key="14">
    <source>
        <dbReference type="Proteomes" id="UP000003163"/>
    </source>
</evidence>